<keyword evidence="4" id="KW-0813">Transport</keyword>
<gene>
    <name evidence="16" type="ORF">J8273_6318</name>
</gene>
<keyword evidence="17" id="KW-1185">Reference proteome</keyword>
<dbReference type="OrthoDB" id="20303at2759"/>
<evidence type="ECO:0000256" key="9">
    <source>
        <dbReference type="ARBA" id="ARBA00022837"/>
    </source>
</evidence>
<dbReference type="InterPro" id="IPR009567">
    <property type="entry name" value="SARAF"/>
</dbReference>
<evidence type="ECO:0000256" key="13">
    <source>
        <dbReference type="ARBA" id="ARBA00031116"/>
    </source>
</evidence>
<evidence type="ECO:0000256" key="4">
    <source>
        <dbReference type="ARBA" id="ARBA00022448"/>
    </source>
</evidence>
<keyword evidence="11" id="KW-0406">Ion transport</keyword>
<dbReference type="PANTHER" id="PTHR15929:SF0">
    <property type="entry name" value="STORE-OPERATED CALCIUM ENTRY-ASSOCIATED REGULATORY FACTOR"/>
    <property type="match status" value="1"/>
</dbReference>
<feature type="region of interest" description="Disordered" evidence="14">
    <location>
        <begin position="188"/>
        <end position="267"/>
    </location>
</feature>
<evidence type="ECO:0000256" key="10">
    <source>
        <dbReference type="ARBA" id="ARBA00022989"/>
    </source>
</evidence>
<evidence type="ECO:0000256" key="3">
    <source>
        <dbReference type="ARBA" id="ARBA00016584"/>
    </source>
</evidence>
<evidence type="ECO:0000256" key="11">
    <source>
        <dbReference type="ARBA" id="ARBA00023065"/>
    </source>
</evidence>
<dbReference type="AlphaFoldDB" id="A0A8J6E023"/>
<proteinExistence type="inferred from homology"/>
<dbReference type="Proteomes" id="UP000717585">
    <property type="component" value="Unassembled WGS sequence"/>
</dbReference>
<feature type="region of interest" description="Disordered" evidence="14">
    <location>
        <begin position="323"/>
        <end position="355"/>
    </location>
</feature>
<evidence type="ECO:0000256" key="12">
    <source>
        <dbReference type="ARBA" id="ARBA00023136"/>
    </source>
</evidence>
<dbReference type="Pfam" id="PF06682">
    <property type="entry name" value="SARAF"/>
    <property type="match status" value="1"/>
</dbReference>
<feature type="signal peptide" evidence="15">
    <location>
        <begin position="1"/>
        <end position="19"/>
    </location>
</feature>
<dbReference type="GO" id="GO:0005789">
    <property type="term" value="C:endoplasmic reticulum membrane"/>
    <property type="evidence" value="ECO:0007669"/>
    <property type="project" value="UniProtKB-SubCell"/>
</dbReference>
<keyword evidence="5" id="KW-0109">Calcium transport</keyword>
<evidence type="ECO:0000313" key="16">
    <source>
        <dbReference type="EMBL" id="KAG9391553.1"/>
    </source>
</evidence>
<feature type="compositionally biased region" description="Low complexity" evidence="14">
    <location>
        <begin position="334"/>
        <end position="355"/>
    </location>
</feature>
<feature type="compositionally biased region" description="Polar residues" evidence="14">
    <location>
        <begin position="227"/>
        <end position="242"/>
    </location>
</feature>
<evidence type="ECO:0000256" key="8">
    <source>
        <dbReference type="ARBA" id="ARBA00022824"/>
    </source>
</evidence>
<evidence type="ECO:0000256" key="5">
    <source>
        <dbReference type="ARBA" id="ARBA00022568"/>
    </source>
</evidence>
<dbReference type="GO" id="GO:2001256">
    <property type="term" value="P:regulation of store-operated calcium entry"/>
    <property type="evidence" value="ECO:0007669"/>
    <property type="project" value="InterPro"/>
</dbReference>
<comment type="similarity">
    <text evidence="2">Belongs to the SARAF family.</text>
</comment>
<dbReference type="EMBL" id="JAHDYR010000053">
    <property type="protein sequence ID" value="KAG9391553.1"/>
    <property type="molecule type" value="Genomic_DNA"/>
</dbReference>
<evidence type="ECO:0000256" key="7">
    <source>
        <dbReference type="ARBA" id="ARBA00022729"/>
    </source>
</evidence>
<organism evidence="16 17">
    <name type="scientific">Carpediemonas membranifera</name>
    <dbReference type="NCBI Taxonomy" id="201153"/>
    <lineage>
        <taxon>Eukaryota</taxon>
        <taxon>Metamonada</taxon>
        <taxon>Carpediemonas-like organisms</taxon>
        <taxon>Carpediemonas</taxon>
    </lineage>
</organism>
<keyword evidence="12" id="KW-0472">Membrane</keyword>
<evidence type="ECO:0000256" key="1">
    <source>
        <dbReference type="ARBA" id="ARBA00004115"/>
    </source>
</evidence>
<dbReference type="PANTHER" id="PTHR15929">
    <property type="entry name" value="STORE-OPERATED CALCIUM ENTRY-ASSOCIATED REGULATORY FACTOR"/>
    <property type="match status" value="1"/>
</dbReference>
<evidence type="ECO:0000256" key="2">
    <source>
        <dbReference type="ARBA" id="ARBA00006833"/>
    </source>
</evidence>
<evidence type="ECO:0000256" key="15">
    <source>
        <dbReference type="SAM" id="SignalP"/>
    </source>
</evidence>
<accession>A0A8J6E023</accession>
<sequence>MQLNVQLSILLLLTAMVLARRFNSGLQPVDLRTIDALTFIDGETTASIRGKTFPSLVRTGGTTPKGTKFAPSSIQCTNVGTDDRNNVNWRCSAQLPQGVELGRFEIICEGWSGPSDSRIVPGSCNIEYELNGRPAKGKGQAKMYMSTAIDDVDREHYFFPIIKRVVMIVLTIFVVRKLIRFFKERRRRQPVSEEPLAPPSAPQASEFYPEEPGRAQGQDYTGPYVSTEPSPSYGNQNHASNTPPQPQPRPQPQARYAEPAPTPDPQVHHYHHYPKPWHRWGSAWGTPTWGWGMFSRPSLFGPTVVVRDRPTWRNKTRTVVKTVVKDAKTKNKTKSSSGSSGKTHTSTSFGKSRTR</sequence>
<feature type="chain" id="PRO_5035251026" description="Store-operated calcium entry-associated regulatory factor" evidence="15">
    <location>
        <begin position="20"/>
        <end position="355"/>
    </location>
</feature>
<name>A0A8J6E023_9EUKA</name>
<keyword evidence="6" id="KW-0812">Transmembrane</keyword>
<comment type="caution">
    <text evidence="16">The sequence shown here is derived from an EMBL/GenBank/DDBJ whole genome shotgun (WGS) entry which is preliminary data.</text>
</comment>
<evidence type="ECO:0000256" key="6">
    <source>
        <dbReference type="ARBA" id="ARBA00022692"/>
    </source>
</evidence>
<keyword evidence="9" id="KW-0106">Calcium</keyword>
<keyword evidence="7 15" id="KW-0732">Signal</keyword>
<protein>
    <recommendedName>
        <fullName evidence="3">Store-operated calcium entry-associated regulatory factor</fullName>
    </recommendedName>
    <alternativeName>
        <fullName evidence="13">Transmembrane protein 66</fullName>
    </alternativeName>
</protein>
<comment type="subcellular location">
    <subcellularLocation>
        <location evidence="1">Endoplasmic reticulum membrane</location>
        <topology evidence="1">Single-pass type I membrane protein</topology>
    </subcellularLocation>
</comment>
<keyword evidence="10" id="KW-1133">Transmembrane helix</keyword>
<keyword evidence="8" id="KW-0256">Endoplasmic reticulum</keyword>
<evidence type="ECO:0000313" key="17">
    <source>
        <dbReference type="Proteomes" id="UP000717585"/>
    </source>
</evidence>
<dbReference type="GO" id="GO:0006816">
    <property type="term" value="P:calcium ion transport"/>
    <property type="evidence" value="ECO:0007669"/>
    <property type="project" value="UniProtKB-KW"/>
</dbReference>
<reference evidence="16" key="1">
    <citation type="submission" date="2021-05" db="EMBL/GenBank/DDBJ databases">
        <title>A free-living protist that lacks canonical eukaryotic 1 DNA replication and segregation systems.</title>
        <authorList>
            <person name="Salas-Leiva D.E."/>
            <person name="Tromer E.C."/>
            <person name="Curtis B.A."/>
            <person name="Jerlstrom-Hultqvist J."/>
            <person name="Kolisko M."/>
            <person name="Yi Z."/>
            <person name="Salas-Leiva J.S."/>
            <person name="Gallot-Lavallee L."/>
            <person name="Kops G.J.P.L."/>
            <person name="Archibald J.M."/>
            <person name="Simpson A.G.B."/>
            <person name="Roger A.J."/>
        </authorList>
    </citation>
    <scope>NUCLEOTIDE SEQUENCE</scope>
    <source>
        <strain evidence="16">BICM</strain>
    </source>
</reference>
<evidence type="ECO:0000256" key="14">
    <source>
        <dbReference type="SAM" id="MobiDB-lite"/>
    </source>
</evidence>